<evidence type="ECO:0000256" key="2">
    <source>
        <dbReference type="ARBA" id="ARBA00022448"/>
    </source>
</evidence>
<keyword evidence="10" id="KW-1185">Reference proteome</keyword>
<feature type="transmembrane region" description="Helical" evidence="7">
    <location>
        <begin position="43"/>
        <end position="69"/>
    </location>
</feature>
<feature type="transmembrane region" description="Helical" evidence="7">
    <location>
        <begin position="343"/>
        <end position="365"/>
    </location>
</feature>
<reference evidence="9" key="1">
    <citation type="submission" date="2014-12" db="EMBL/GenBank/DDBJ databases">
        <title>Genome Sequence of Valsa Canker Pathogens Uncovers a Specific Adaption of Colonization on Woody Bark.</title>
        <authorList>
            <person name="Yin Z."/>
            <person name="Liu H."/>
            <person name="Gao X."/>
            <person name="Li Z."/>
            <person name="Song N."/>
            <person name="Ke X."/>
            <person name="Dai Q."/>
            <person name="Wu Y."/>
            <person name="Sun Y."/>
            <person name="Xu J.-R."/>
            <person name="Kang Z.K."/>
            <person name="Wang L."/>
            <person name="Huang L."/>
        </authorList>
    </citation>
    <scope>NUCLEOTIDE SEQUENCE [LARGE SCALE GENOMIC DNA]</scope>
    <source>
        <strain evidence="9">03-8</strain>
    </source>
</reference>
<feature type="transmembrane region" description="Helical" evidence="7">
    <location>
        <begin position="372"/>
        <end position="391"/>
    </location>
</feature>
<dbReference type="InterPro" id="IPR020846">
    <property type="entry name" value="MFS_dom"/>
</dbReference>
<organism evidence="9 10">
    <name type="scientific">Cytospora mali</name>
    <name type="common">Apple Valsa canker fungus</name>
    <name type="synonym">Valsa mali</name>
    <dbReference type="NCBI Taxonomy" id="578113"/>
    <lineage>
        <taxon>Eukaryota</taxon>
        <taxon>Fungi</taxon>
        <taxon>Dikarya</taxon>
        <taxon>Ascomycota</taxon>
        <taxon>Pezizomycotina</taxon>
        <taxon>Sordariomycetes</taxon>
        <taxon>Sordariomycetidae</taxon>
        <taxon>Diaporthales</taxon>
        <taxon>Cytosporaceae</taxon>
        <taxon>Cytospora</taxon>
    </lineage>
</organism>
<dbReference type="PROSITE" id="PS50850">
    <property type="entry name" value="MFS"/>
    <property type="match status" value="1"/>
</dbReference>
<dbReference type="AlphaFoldDB" id="A0A194W9A7"/>
<feature type="transmembrane region" description="Helical" evidence="7">
    <location>
        <begin position="434"/>
        <end position="460"/>
    </location>
</feature>
<dbReference type="Gene3D" id="1.20.1250.20">
    <property type="entry name" value="MFS general substrate transporter like domains"/>
    <property type="match status" value="1"/>
</dbReference>
<keyword evidence="2" id="KW-0813">Transport</keyword>
<dbReference type="InterPro" id="IPR036259">
    <property type="entry name" value="MFS_trans_sf"/>
</dbReference>
<feature type="transmembrane region" description="Helical" evidence="7">
    <location>
        <begin position="272"/>
        <end position="289"/>
    </location>
</feature>
<feature type="transmembrane region" description="Helical" evidence="7">
    <location>
        <begin position="239"/>
        <end position="260"/>
    </location>
</feature>
<evidence type="ECO:0000256" key="4">
    <source>
        <dbReference type="ARBA" id="ARBA00022989"/>
    </source>
</evidence>
<evidence type="ECO:0000259" key="8">
    <source>
        <dbReference type="PROSITE" id="PS50850"/>
    </source>
</evidence>
<dbReference type="Proteomes" id="UP000078559">
    <property type="component" value="Chromosome 9"/>
</dbReference>
<feature type="transmembrane region" description="Helical" evidence="7">
    <location>
        <begin position="136"/>
        <end position="161"/>
    </location>
</feature>
<dbReference type="Pfam" id="PF07690">
    <property type="entry name" value="MFS_1"/>
    <property type="match status" value="1"/>
</dbReference>
<evidence type="ECO:0000256" key="6">
    <source>
        <dbReference type="SAM" id="MobiDB-lite"/>
    </source>
</evidence>
<dbReference type="SUPFAM" id="SSF103473">
    <property type="entry name" value="MFS general substrate transporter"/>
    <property type="match status" value="1"/>
</dbReference>
<comment type="subcellular location">
    <subcellularLocation>
        <location evidence="1">Membrane</location>
        <topology evidence="1">Multi-pass membrane protein</topology>
    </subcellularLocation>
</comment>
<feature type="transmembrane region" description="Helical" evidence="7">
    <location>
        <begin position="199"/>
        <end position="219"/>
    </location>
</feature>
<dbReference type="InterPro" id="IPR011701">
    <property type="entry name" value="MFS"/>
</dbReference>
<feature type="domain" description="Major facilitator superfamily (MFS) profile" evidence="8">
    <location>
        <begin position="46"/>
        <end position="538"/>
    </location>
</feature>
<accession>A0A194W9A7</accession>
<dbReference type="SMR" id="A0A194W9A7"/>
<evidence type="ECO:0000256" key="5">
    <source>
        <dbReference type="ARBA" id="ARBA00023136"/>
    </source>
</evidence>
<dbReference type="GO" id="GO:0022857">
    <property type="term" value="F:transmembrane transporter activity"/>
    <property type="evidence" value="ECO:0007669"/>
    <property type="project" value="InterPro"/>
</dbReference>
<dbReference type="FunFam" id="1.20.1250.20:FF:000196">
    <property type="entry name" value="MFS toxin efflux pump (AflT)"/>
    <property type="match status" value="1"/>
</dbReference>
<dbReference type="CDD" id="cd17502">
    <property type="entry name" value="MFS_Azr1_MDR_like"/>
    <property type="match status" value="1"/>
</dbReference>
<feature type="transmembrane region" description="Helical" evidence="7">
    <location>
        <begin position="512"/>
        <end position="530"/>
    </location>
</feature>
<dbReference type="OrthoDB" id="10021397at2759"/>
<dbReference type="EMBL" id="CM003106">
    <property type="protein sequence ID" value="KUI72655.1"/>
    <property type="molecule type" value="Genomic_DNA"/>
</dbReference>
<evidence type="ECO:0000313" key="9">
    <source>
        <dbReference type="EMBL" id="KUI72655.1"/>
    </source>
</evidence>
<gene>
    <name evidence="9" type="ORF">VM1G_08240</name>
</gene>
<keyword evidence="4 7" id="KW-1133">Transmembrane helix</keyword>
<dbReference type="Gene3D" id="1.20.1720.10">
    <property type="entry name" value="Multidrug resistance protein D"/>
    <property type="match status" value="1"/>
</dbReference>
<dbReference type="PANTHER" id="PTHR23501:SF199">
    <property type="entry name" value="MFS EFFLUX TRANSPORTER INPD-RELATED"/>
    <property type="match status" value="1"/>
</dbReference>
<proteinExistence type="predicted"/>
<keyword evidence="3 7" id="KW-0812">Transmembrane</keyword>
<feature type="transmembrane region" description="Helical" evidence="7">
    <location>
        <begin position="168"/>
        <end position="187"/>
    </location>
</feature>
<name>A0A194W9A7_CYTMA</name>
<feature type="region of interest" description="Disordered" evidence="6">
    <location>
        <begin position="1"/>
        <end position="28"/>
    </location>
</feature>
<feature type="region of interest" description="Disordered" evidence="6">
    <location>
        <begin position="544"/>
        <end position="564"/>
    </location>
</feature>
<dbReference type="PANTHER" id="PTHR23501">
    <property type="entry name" value="MAJOR FACILITATOR SUPERFAMILY"/>
    <property type="match status" value="1"/>
</dbReference>
<dbReference type="PRINTS" id="PR01036">
    <property type="entry name" value="TCRTETB"/>
</dbReference>
<feature type="transmembrane region" description="Helical" evidence="7">
    <location>
        <begin position="309"/>
        <end position="331"/>
    </location>
</feature>
<evidence type="ECO:0000256" key="3">
    <source>
        <dbReference type="ARBA" id="ARBA00022692"/>
    </source>
</evidence>
<dbReference type="GO" id="GO:0005886">
    <property type="term" value="C:plasma membrane"/>
    <property type="evidence" value="ECO:0007669"/>
    <property type="project" value="TreeGrafter"/>
</dbReference>
<protein>
    <submittedName>
        <fullName evidence="9">HC-toxin efflux carrier TOXA</fullName>
    </submittedName>
</protein>
<feature type="transmembrane region" description="Helical" evidence="7">
    <location>
        <begin position="111"/>
        <end position="130"/>
    </location>
</feature>
<feature type="compositionally biased region" description="Basic and acidic residues" evidence="6">
    <location>
        <begin position="544"/>
        <end position="557"/>
    </location>
</feature>
<evidence type="ECO:0000256" key="7">
    <source>
        <dbReference type="SAM" id="Phobius"/>
    </source>
</evidence>
<sequence>MSDEMADTTKSPRPSTGEKAPSQEGTLTPPTVAEPQYLYGFKFVFAFFCLCIILFLVVLDGSIVSTAAPTITDEFKSLTDLGWYSSVYYMTFCIAQLQFGKLNVRYPIRIVYSCCMLLFLVGSAICGSAPNSPALIVGRAIAGIGSAGLLVGSFALIPILTPPLRRPLITGIIGGVLGFGMSVGPMIGGALTENVTWRWAFYMNLPIGAFCYFGFFFLVHPPKTAPGEPLTLGGFFRTLDLYGLIVLTPCIACLLIALQWGGTTYAWSNGRIIALLTLFGLLVLAFVGVEWWEGGDAMVPKRVVKQRSVVAAVLFAFTNGGSCYLFAYYIPIWFQACLNTGPIHAGINMLPLVVAQTIASILCGMGVATTGYIWPFMTAASFFTAIGAGLMTTFKVDTSVGKWIGYQIVYGVGMGLAAQTPLMVVQNVLALEDIAIGSSLIMMMQAIGGSVFISVVQAVFTNGLANDLVSAGLSEEQATQALQGGVTDIADGLTGTLRARVLDVVNSSLTEAWLVPVVLTSISLLGALAVEHRKIRGKEDKVVKDDEVTTDEAHNKTTTEAGAS</sequence>
<keyword evidence="5 7" id="KW-0472">Membrane</keyword>
<evidence type="ECO:0000313" key="10">
    <source>
        <dbReference type="Proteomes" id="UP000078559"/>
    </source>
</evidence>
<feature type="transmembrane region" description="Helical" evidence="7">
    <location>
        <begin position="403"/>
        <end position="422"/>
    </location>
</feature>
<evidence type="ECO:0000256" key="1">
    <source>
        <dbReference type="ARBA" id="ARBA00004141"/>
    </source>
</evidence>